<evidence type="ECO:0000256" key="2">
    <source>
        <dbReference type="SAM" id="MobiDB-lite"/>
    </source>
</evidence>
<dbReference type="AlphaFoldDB" id="A0AAD3CP74"/>
<feature type="region of interest" description="Disordered" evidence="2">
    <location>
        <begin position="1"/>
        <end position="23"/>
    </location>
</feature>
<name>A0AAD3CP74_9STRA</name>
<evidence type="ECO:0000313" key="4">
    <source>
        <dbReference type="Proteomes" id="UP001054902"/>
    </source>
</evidence>
<sequence>MSSKSDPNEENNSTYKGPISITNPKEENIVDVIQNMLTERNDLIRNQLLVVDDMIRNPTTENVGPEDEGIVKRILKRDGNIQELLKMSKDMDELRRDLKRQRKQMEQELKELR</sequence>
<comment type="caution">
    <text evidence="3">The sequence shown here is derived from an EMBL/GenBank/DDBJ whole genome shotgun (WGS) entry which is preliminary data.</text>
</comment>
<evidence type="ECO:0000256" key="1">
    <source>
        <dbReference type="SAM" id="Coils"/>
    </source>
</evidence>
<gene>
    <name evidence="3" type="ORF">CTEN210_06077</name>
</gene>
<dbReference type="Proteomes" id="UP001054902">
    <property type="component" value="Unassembled WGS sequence"/>
</dbReference>
<reference evidence="3 4" key="1">
    <citation type="journal article" date="2021" name="Sci. Rep.">
        <title>The genome of the diatom Chaetoceros tenuissimus carries an ancient integrated fragment of an extant virus.</title>
        <authorList>
            <person name="Hongo Y."/>
            <person name="Kimura K."/>
            <person name="Takaki Y."/>
            <person name="Yoshida Y."/>
            <person name="Baba S."/>
            <person name="Kobayashi G."/>
            <person name="Nagasaki K."/>
            <person name="Hano T."/>
            <person name="Tomaru Y."/>
        </authorList>
    </citation>
    <scope>NUCLEOTIDE SEQUENCE [LARGE SCALE GENOMIC DNA]</scope>
    <source>
        <strain evidence="3 4">NIES-3715</strain>
    </source>
</reference>
<protein>
    <submittedName>
        <fullName evidence="3">Uncharacterized protein</fullName>
    </submittedName>
</protein>
<dbReference type="EMBL" id="BLLK01000038">
    <property type="protein sequence ID" value="GFH49601.1"/>
    <property type="molecule type" value="Genomic_DNA"/>
</dbReference>
<keyword evidence="4" id="KW-1185">Reference proteome</keyword>
<accession>A0AAD3CP74</accession>
<keyword evidence="1" id="KW-0175">Coiled coil</keyword>
<feature type="coiled-coil region" evidence="1">
    <location>
        <begin position="81"/>
        <end position="111"/>
    </location>
</feature>
<evidence type="ECO:0000313" key="3">
    <source>
        <dbReference type="EMBL" id="GFH49601.1"/>
    </source>
</evidence>
<organism evidence="3 4">
    <name type="scientific">Chaetoceros tenuissimus</name>
    <dbReference type="NCBI Taxonomy" id="426638"/>
    <lineage>
        <taxon>Eukaryota</taxon>
        <taxon>Sar</taxon>
        <taxon>Stramenopiles</taxon>
        <taxon>Ochrophyta</taxon>
        <taxon>Bacillariophyta</taxon>
        <taxon>Coscinodiscophyceae</taxon>
        <taxon>Chaetocerotophycidae</taxon>
        <taxon>Chaetocerotales</taxon>
        <taxon>Chaetocerotaceae</taxon>
        <taxon>Chaetoceros</taxon>
    </lineage>
</organism>
<proteinExistence type="predicted"/>